<evidence type="ECO:0000256" key="6">
    <source>
        <dbReference type="ARBA" id="ARBA00022989"/>
    </source>
</evidence>
<keyword evidence="3" id="KW-0813">Transport</keyword>
<feature type="transmembrane region" description="Helical" evidence="8">
    <location>
        <begin position="337"/>
        <end position="364"/>
    </location>
</feature>
<keyword evidence="12" id="KW-1185">Reference proteome</keyword>
<accession>A0A368Y876</accession>
<dbReference type="InterPro" id="IPR025857">
    <property type="entry name" value="MacB_PCD"/>
</dbReference>
<dbReference type="EMBL" id="QPJK01000001">
    <property type="protein sequence ID" value="RCW75608.1"/>
    <property type="molecule type" value="Genomic_DNA"/>
</dbReference>
<keyword evidence="4" id="KW-1003">Cell membrane</keyword>
<comment type="caution">
    <text evidence="11">The sequence shown here is derived from an EMBL/GenBank/DDBJ whole genome shotgun (WGS) entry which is preliminary data.</text>
</comment>
<reference evidence="11 12" key="1">
    <citation type="submission" date="2018-07" db="EMBL/GenBank/DDBJ databases">
        <title>Genomic Encyclopedia of Type Strains, Phase IV (KMG-IV): sequencing the most valuable type-strain genomes for metagenomic binning, comparative biology and taxonomic classification.</title>
        <authorList>
            <person name="Goeker M."/>
        </authorList>
    </citation>
    <scope>NUCLEOTIDE SEQUENCE [LARGE SCALE GENOMIC DNA]</scope>
    <source>
        <strain evidence="11 12">DSM 21634</strain>
    </source>
</reference>
<dbReference type="NCBIfam" id="TIGR02212">
    <property type="entry name" value="lolCE"/>
    <property type="match status" value="1"/>
</dbReference>
<evidence type="ECO:0000259" key="10">
    <source>
        <dbReference type="Pfam" id="PF12704"/>
    </source>
</evidence>
<keyword evidence="11" id="KW-0449">Lipoprotein</keyword>
<dbReference type="InterPro" id="IPR051447">
    <property type="entry name" value="Lipoprotein-release_system"/>
</dbReference>
<evidence type="ECO:0000256" key="8">
    <source>
        <dbReference type="SAM" id="Phobius"/>
    </source>
</evidence>
<feature type="transmembrane region" description="Helical" evidence="8">
    <location>
        <begin position="42"/>
        <end position="68"/>
    </location>
</feature>
<feature type="domain" description="ABC3 transporter permease C-terminal" evidence="9">
    <location>
        <begin position="294"/>
        <end position="428"/>
    </location>
</feature>
<evidence type="ECO:0000259" key="9">
    <source>
        <dbReference type="Pfam" id="PF02687"/>
    </source>
</evidence>
<evidence type="ECO:0000256" key="4">
    <source>
        <dbReference type="ARBA" id="ARBA00022475"/>
    </source>
</evidence>
<dbReference type="GO" id="GO:0098797">
    <property type="term" value="C:plasma membrane protein complex"/>
    <property type="evidence" value="ECO:0007669"/>
    <property type="project" value="TreeGrafter"/>
</dbReference>
<organism evidence="11 12">
    <name type="scientific">Pseudorhodoferax soli</name>
    <dbReference type="NCBI Taxonomy" id="545864"/>
    <lineage>
        <taxon>Bacteria</taxon>
        <taxon>Pseudomonadati</taxon>
        <taxon>Pseudomonadota</taxon>
        <taxon>Betaproteobacteria</taxon>
        <taxon>Burkholderiales</taxon>
        <taxon>Comamonadaceae</taxon>
    </lineage>
</organism>
<sequence length="435" mass="46854">MPQSALFAGKGPKKPRPMHLPYELAVGWRYTRAGRATRRNGFISFISGVSMLGIALGVAALIIVLSVMNGFQKEVRDRMLGVVSHIEIYAPQGQAIPDPNKTMAEAKRNPAVIGAAPFIASQALIARGEDMKGALVRGIDPATESQVTDVAGGAGAQAIARLVPGQFGIVLGTDLARSLGVREGDPVTLVAPSGQVTPAGVVPRLKQMTVVGLFSSGHYEYDSALAMVHIEDAARLFRLEGPSGVRLKLRDLHQAREVAFELARSLSGDLLIRDWTRQNQTWFAAVQLEKRMMFIILTLIVAVAAFNLVSTLVMTVTDKRADIAILRTLGASPRSIMGIFMVQGAMVGIIGTFAGLALGLAVAYNIDVIVPALEKLFHASFLPREVYLINRMPSDPQQGDILPIAIISLILAFLATIYPSWRASRVNPAEALRYE</sequence>
<feature type="transmembrane region" description="Helical" evidence="8">
    <location>
        <begin position="401"/>
        <end position="418"/>
    </location>
</feature>
<keyword evidence="7 8" id="KW-0472">Membrane</keyword>
<dbReference type="Pfam" id="PF02687">
    <property type="entry name" value="FtsX"/>
    <property type="match status" value="1"/>
</dbReference>
<keyword evidence="5 8" id="KW-0812">Transmembrane</keyword>
<feature type="transmembrane region" description="Helical" evidence="8">
    <location>
        <begin position="292"/>
        <end position="316"/>
    </location>
</feature>
<evidence type="ECO:0000256" key="7">
    <source>
        <dbReference type="ARBA" id="ARBA00023136"/>
    </source>
</evidence>
<evidence type="ECO:0000256" key="3">
    <source>
        <dbReference type="ARBA" id="ARBA00022448"/>
    </source>
</evidence>
<dbReference type="GO" id="GO:0044874">
    <property type="term" value="P:lipoprotein localization to outer membrane"/>
    <property type="evidence" value="ECO:0007669"/>
    <property type="project" value="TreeGrafter"/>
</dbReference>
<protein>
    <submittedName>
        <fullName evidence="11">Lipoprotein-releasing system permease protein</fullName>
    </submittedName>
</protein>
<dbReference type="PANTHER" id="PTHR30489">
    <property type="entry name" value="LIPOPROTEIN-RELEASING SYSTEM TRANSMEMBRANE PROTEIN LOLE"/>
    <property type="match status" value="1"/>
</dbReference>
<evidence type="ECO:0000313" key="11">
    <source>
        <dbReference type="EMBL" id="RCW75608.1"/>
    </source>
</evidence>
<dbReference type="AlphaFoldDB" id="A0A368Y876"/>
<evidence type="ECO:0000256" key="2">
    <source>
        <dbReference type="ARBA" id="ARBA00005236"/>
    </source>
</evidence>
<dbReference type="Proteomes" id="UP000252884">
    <property type="component" value="Unassembled WGS sequence"/>
</dbReference>
<gene>
    <name evidence="11" type="ORF">DES41_101202</name>
</gene>
<evidence type="ECO:0000256" key="5">
    <source>
        <dbReference type="ARBA" id="ARBA00022692"/>
    </source>
</evidence>
<dbReference type="Pfam" id="PF12704">
    <property type="entry name" value="MacB_PCD"/>
    <property type="match status" value="1"/>
</dbReference>
<evidence type="ECO:0000256" key="1">
    <source>
        <dbReference type="ARBA" id="ARBA00004651"/>
    </source>
</evidence>
<dbReference type="InterPro" id="IPR003838">
    <property type="entry name" value="ABC3_permease_C"/>
</dbReference>
<name>A0A368Y876_9BURK</name>
<evidence type="ECO:0000313" key="12">
    <source>
        <dbReference type="Proteomes" id="UP000252884"/>
    </source>
</evidence>
<feature type="domain" description="MacB-like periplasmic core" evidence="10">
    <location>
        <begin position="47"/>
        <end position="262"/>
    </location>
</feature>
<comment type="subcellular location">
    <subcellularLocation>
        <location evidence="1">Cell membrane</location>
        <topology evidence="1">Multi-pass membrane protein</topology>
    </subcellularLocation>
</comment>
<dbReference type="GO" id="GO:0042953">
    <property type="term" value="P:lipoprotein transport"/>
    <property type="evidence" value="ECO:0007669"/>
    <property type="project" value="InterPro"/>
</dbReference>
<comment type="similarity">
    <text evidence="2">Belongs to the ABC-4 integral membrane protein family. LolC/E subfamily.</text>
</comment>
<keyword evidence="6 8" id="KW-1133">Transmembrane helix</keyword>
<dbReference type="PANTHER" id="PTHR30489:SF0">
    <property type="entry name" value="LIPOPROTEIN-RELEASING SYSTEM TRANSMEMBRANE PROTEIN LOLE"/>
    <property type="match status" value="1"/>
</dbReference>
<dbReference type="InterPro" id="IPR011925">
    <property type="entry name" value="LolCE_TM"/>
</dbReference>
<proteinExistence type="inferred from homology"/>